<sequence>MPPVPQKINAPNTGDHLITSCPADHVLLLTLNRPKALNAMTPDLQQDIERVLDWAEEEPEVWVIIITGAGRAFCAGQDLKAWLQGPRTEYGLHEHGFGGISSRRTLTKPLIAAVNGIAYGGGTELILNCDLVIASEQAKFALPEVSRGVIAAQGGIPRLSNAAGHQLASEMLLLGRPISAADAYTRYNIVNAVVPHNNLMSKALEWASIIISNSPDAVRSTKKALLLAKEHGMWEGSKQHFASPLHQAAMTGENIKEGLVAFNKKRNPSWKNPPSKL</sequence>
<dbReference type="InterPro" id="IPR018376">
    <property type="entry name" value="Enoyl-CoA_hyd/isom_CS"/>
</dbReference>
<name>A0A0C2XS07_SERVB</name>
<evidence type="ECO:0000313" key="4">
    <source>
        <dbReference type="Proteomes" id="UP000054097"/>
    </source>
</evidence>
<reference evidence="3 4" key="1">
    <citation type="submission" date="2014-04" db="EMBL/GenBank/DDBJ databases">
        <authorList>
            <consortium name="DOE Joint Genome Institute"/>
            <person name="Kuo A."/>
            <person name="Zuccaro A."/>
            <person name="Kohler A."/>
            <person name="Nagy L.G."/>
            <person name="Floudas D."/>
            <person name="Copeland A."/>
            <person name="Barry K.W."/>
            <person name="Cichocki N."/>
            <person name="Veneault-Fourrey C."/>
            <person name="LaButti K."/>
            <person name="Lindquist E.A."/>
            <person name="Lipzen A."/>
            <person name="Lundell T."/>
            <person name="Morin E."/>
            <person name="Murat C."/>
            <person name="Sun H."/>
            <person name="Tunlid A."/>
            <person name="Henrissat B."/>
            <person name="Grigoriev I.V."/>
            <person name="Hibbett D.S."/>
            <person name="Martin F."/>
            <person name="Nordberg H.P."/>
            <person name="Cantor M.N."/>
            <person name="Hua S.X."/>
        </authorList>
    </citation>
    <scope>NUCLEOTIDE SEQUENCE [LARGE SCALE GENOMIC DNA]</scope>
    <source>
        <strain evidence="3 4">MAFF 305830</strain>
    </source>
</reference>
<dbReference type="PANTHER" id="PTHR11941">
    <property type="entry name" value="ENOYL-COA HYDRATASE-RELATED"/>
    <property type="match status" value="1"/>
</dbReference>
<dbReference type="OrthoDB" id="2139957at2759"/>
<comment type="similarity">
    <text evidence="1 2">Belongs to the enoyl-CoA hydratase/isomerase family.</text>
</comment>
<reference evidence="4" key="2">
    <citation type="submission" date="2015-01" db="EMBL/GenBank/DDBJ databases">
        <title>Evolutionary Origins and Diversification of the Mycorrhizal Mutualists.</title>
        <authorList>
            <consortium name="DOE Joint Genome Institute"/>
            <consortium name="Mycorrhizal Genomics Consortium"/>
            <person name="Kohler A."/>
            <person name="Kuo A."/>
            <person name="Nagy L.G."/>
            <person name="Floudas D."/>
            <person name="Copeland A."/>
            <person name="Barry K.W."/>
            <person name="Cichocki N."/>
            <person name="Veneault-Fourrey C."/>
            <person name="LaButti K."/>
            <person name="Lindquist E.A."/>
            <person name="Lipzen A."/>
            <person name="Lundell T."/>
            <person name="Morin E."/>
            <person name="Murat C."/>
            <person name="Riley R."/>
            <person name="Ohm R."/>
            <person name="Sun H."/>
            <person name="Tunlid A."/>
            <person name="Henrissat B."/>
            <person name="Grigoriev I.V."/>
            <person name="Hibbett D.S."/>
            <person name="Martin F."/>
        </authorList>
    </citation>
    <scope>NUCLEOTIDE SEQUENCE [LARGE SCALE GENOMIC DNA]</scope>
    <source>
        <strain evidence="4">MAFF 305830</strain>
    </source>
</reference>
<evidence type="ECO:0008006" key="5">
    <source>
        <dbReference type="Google" id="ProtNLM"/>
    </source>
</evidence>
<dbReference type="Pfam" id="PF00378">
    <property type="entry name" value="ECH_1"/>
    <property type="match status" value="1"/>
</dbReference>
<evidence type="ECO:0000256" key="1">
    <source>
        <dbReference type="ARBA" id="ARBA00005254"/>
    </source>
</evidence>
<dbReference type="GO" id="GO:0006635">
    <property type="term" value="P:fatty acid beta-oxidation"/>
    <property type="evidence" value="ECO:0007669"/>
    <property type="project" value="TreeGrafter"/>
</dbReference>
<gene>
    <name evidence="3" type="ORF">M408DRAFT_327155</name>
</gene>
<dbReference type="InterPro" id="IPR029045">
    <property type="entry name" value="ClpP/crotonase-like_dom_sf"/>
</dbReference>
<dbReference type="InterPro" id="IPR001753">
    <property type="entry name" value="Enoyl-CoA_hydra/iso"/>
</dbReference>
<evidence type="ECO:0000313" key="3">
    <source>
        <dbReference type="EMBL" id="KIM31697.1"/>
    </source>
</evidence>
<dbReference type="CDD" id="cd06558">
    <property type="entry name" value="crotonase-like"/>
    <property type="match status" value="1"/>
</dbReference>
<dbReference type="GO" id="GO:0003824">
    <property type="term" value="F:catalytic activity"/>
    <property type="evidence" value="ECO:0007669"/>
    <property type="project" value="InterPro"/>
</dbReference>
<dbReference type="AlphaFoldDB" id="A0A0C2XS07"/>
<dbReference type="Proteomes" id="UP000054097">
    <property type="component" value="Unassembled WGS sequence"/>
</dbReference>
<dbReference type="GO" id="GO:0005739">
    <property type="term" value="C:mitochondrion"/>
    <property type="evidence" value="ECO:0007669"/>
    <property type="project" value="TreeGrafter"/>
</dbReference>
<evidence type="ECO:0000256" key="2">
    <source>
        <dbReference type="RuleBase" id="RU003707"/>
    </source>
</evidence>
<dbReference type="SUPFAM" id="SSF52096">
    <property type="entry name" value="ClpP/crotonase"/>
    <property type="match status" value="1"/>
</dbReference>
<dbReference type="Gene3D" id="3.90.226.10">
    <property type="entry name" value="2-enoyl-CoA Hydratase, Chain A, domain 1"/>
    <property type="match status" value="1"/>
</dbReference>
<protein>
    <recommendedName>
        <fullName evidence="5">Enoyl-CoA hydratase</fullName>
    </recommendedName>
</protein>
<dbReference type="HOGENOM" id="CLU_009834_7_6_1"/>
<dbReference type="PANTHER" id="PTHR11941:SF158">
    <property type="entry name" value="ENOYL-COA HYDRATASE (AFU_ORTHOLOGUE AFUA_2G10650)"/>
    <property type="match status" value="1"/>
</dbReference>
<proteinExistence type="inferred from homology"/>
<dbReference type="EMBL" id="KN824281">
    <property type="protein sequence ID" value="KIM31697.1"/>
    <property type="molecule type" value="Genomic_DNA"/>
</dbReference>
<accession>A0A0C2XS07</accession>
<dbReference type="PROSITE" id="PS00166">
    <property type="entry name" value="ENOYL_COA_HYDRATASE"/>
    <property type="match status" value="1"/>
</dbReference>
<organism evidence="3 4">
    <name type="scientific">Serendipita vermifera MAFF 305830</name>
    <dbReference type="NCBI Taxonomy" id="933852"/>
    <lineage>
        <taxon>Eukaryota</taxon>
        <taxon>Fungi</taxon>
        <taxon>Dikarya</taxon>
        <taxon>Basidiomycota</taxon>
        <taxon>Agaricomycotina</taxon>
        <taxon>Agaricomycetes</taxon>
        <taxon>Sebacinales</taxon>
        <taxon>Serendipitaceae</taxon>
        <taxon>Serendipita</taxon>
    </lineage>
</organism>
<keyword evidence="4" id="KW-1185">Reference proteome</keyword>
<dbReference type="STRING" id="933852.A0A0C2XS07"/>